<accession>A0ABN3BM13</accession>
<dbReference type="Proteomes" id="UP001501391">
    <property type="component" value="Unassembled WGS sequence"/>
</dbReference>
<protein>
    <submittedName>
        <fullName evidence="2">Uncharacterized protein</fullName>
    </submittedName>
</protein>
<gene>
    <name evidence="2" type="ORF">GCM10009787_38530</name>
</gene>
<dbReference type="EMBL" id="BAAAOQ010000012">
    <property type="protein sequence ID" value="GAA2197938.1"/>
    <property type="molecule type" value="Genomic_DNA"/>
</dbReference>
<organism evidence="2 3">
    <name type="scientific">Streptomyces bangladeshensis</name>
    <dbReference type="NCBI Taxonomy" id="295352"/>
    <lineage>
        <taxon>Bacteria</taxon>
        <taxon>Bacillati</taxon>
        <taxon>Actinomycetota</taxon>
        <taxon>Actinomycetes</taxon>
        <taxon>Kitasatosporales</taxon>
        <taxon>Streptomycetaceae</taxon>
        <taxon>Streptomyces</taxon>
    </lineage>
</organism>
<comment type="caution">
    <text evidence="2">The sequence shown here is derived from an EMBL/GenBank/DDBJ whole genome shotgun (WGS) entry which is preliminary data.</text>
</comment>
<keyword evidence="3" id="KW-1185">Reference proteome</keyword>
<reference evidence="2 3" key="1">
    <citation type="journal article" date="2019" name="Int. J. Syst. Evol. Microbiol.">
        <title>The Global Catalogue of Microorganisms (GCM) 10K type strain sequencing project: providing services to taxonomists for standard genome sequencing and annotation.</title>
        <authorList>
            <consortium name="The Broad Institute Genomics Platform"/>
            <consortium name="The Broad Institute Genome Sequencing Center for Infectious Disease"/>
            <person name="Wu L."/>
            <person name="Ma J."/>
        </authorList>
    </citation>
    <scope>NUCLEOTIDE SEQUENCE [LARGE SCALE GENOMIC DNA]</scope>
    <source>
        <strain evidence="2 3">JCM 14924</strain>
    </source>
</reference>
<sequence length="118" mass="11987">MSSAERGAGGAAYTITAGPERQGCGDDRWTRPDCPTGQTTVPCRTGFPRRRRRGCAAARSAREVATLGTVSGAHLVAPTAAGARTEAGMDDPGCSATACGPLECTPGGRIRPGRRTAG</sequence>
<name>A0ABN3BM13_9ACTN</name>
<proteinExistence type="predicted"/>
<feature type="region of interest" description="Disordered" evidence="1">
    <location>
        <begin position="1"/>
        <end position="45"/>
    </location>
</feature>
<evidence type="ECO:0000256" key="1">
    <source>
        <dbReference type="SAM" id="MobiDB-lite"/>
    </source>
</evidence>
<evidence type="ECO:0000313" key="2">
    <source>
        <dbReference type="EMBL" id="GAA2197938.1"/>
    </source>
</evidence>
<evidence type="ECO:0000313" key="3">
    <source>
        <dbReference type="Proteomes" id="UP001501391"/>
    </source>
</evidence>